<keyword evidence="12" id="KW-1185">Reference proteome</keyword>
<dbReference type="SUPFAM" id="SSF54648">
    <property type="entry name" value="DLC"/>
    <property type="match status" value="1"/>
</dbReference>
<evidence type="ECO:0000256" key="6">
    <source>
        <dbReference type="ARBA" id="ARBA00022816"/>
    </source>
</evidence>
<evidence type="ECO:0000256" key="1">
    <source>
        <dbReference type="ARBA" id="ARBA00004123"/>
    </source>
</evidence>
<gene>
    <name evidence="11" type="ORF">MCOS_LOCUS4973</name>
</gene>
<evidence type="ECO:0000256" key="4">
    <source>
        <dbReference type="ARBA" id="ARBA00022490"/>
    </source>
</evidence>
<sequence>MSYQSNTGSYGGQGQKAVVKNADMSDEMQQDAVEIASDAMQSQTIEKDIAAAIKKKFDSKYGPTWHCIVGRNFGR</sequence>
<evidence type="ECO:0000256" key="5">
    <source>
        <dbReference type="ARBA" id="ARBA00022701"/>
    </source>
</evidence>
<keyword evidence="9" id="KW-0539">Nucleus</keyword>
<dbReference type="AlphaFoldDB" id="A0A0R3UDH4"/>
<evidence type="ECO:0000256" key="3">
    <source>
        <dbReference type="ARBA" id="ARBA00022448"/>
    </source>
</evidence>
<dbReference type="STRING" id="53468.A0A0R3UDH4"/>
<keyword evidence="3" id="KW-0813">Transport</keyword>
<keyword evidence="4 10" id="KW-0963">Cytoplasm</keyword>
<dbReference type="GO" id="GO:0015031">
    <property type="term" value="P:protein transport"/>
    <property type="evidence" value="ECO:0007669"/>
    <property type="project" value="UniProtKB-KW"/>
</dbReference>
<dbReference type="OrthoDB" id="10033309at2759"/>
<evidence type="ECO:0000256" key="7">
    <source>
        <dbReference type="ARBA" id="ARBA00022927"/>
    </source>
</evidence>
<protein>
    <recommendedName>
        <fullName evidence="10">Dynein light chain</fullName>
    </recommendedName>
</protein>
<dbReference type="Gene3D" id="3.30.740.10">
    <property type="entry name" value="Protein Inhibitor Of Neuronal Nitric Oxide Synthase"/>
    <property type="match status" value="1"/>
</dbReference>
<dbReference type="GO" id="GO:0005874">
    <property type="term" value="C:microtubule"/>
    <property type="evidence" value="ECO:0007669"/>
    <property type="project" value="UniProtKB-KW"/>
</dbReference>
<dbReference type="Pfam" id="PF01221">
    <property type="entry name" value="Dynein_light"/>
    <property type="match status" value="1"/>
</dbReference>
<keyword evidence="5 10" id="KW-0493">Microtubule</keyword>
<evidence type="ECO:0000256" key="10">
    <source>
        <dbReference type="RuleBase" id="RU365010"/>
    </source>
</evidence>
<dbReference type="Proteomes" id="UP000267029">
    <property type="component" value="Unassembled WGS sequence"/>
</dbReference>
<evidence type="ECO:0000313" key="12">
    <source>
        <dbReference type="Proteomes" id="UP000267029"/>
    </source>
</evidence>
<organism evidence="13">
    <name type="scientific">Mesocestoides corti</name>
    <name type="common">Flatworm</name>
    <dbReference type="NCBI Taxonomy" id="53468"/>
    <lineage>
        <taxon>Eukaryota</taxon>
        <taxon>Metazoa</taxon>
        <taxon>Spiralia</taxon>
        <taxon>Lophotrochozoa</taxon>
        <taxon>Platyhelminthes</taxon>
        <taxon>Cestoda</taxon>
        <taxon>Eucestoda</taxon>
        <taxon>Cyclophyllidea</taxon>
        <taxon>Mesocestoididae</taxon>
        <taxon>Mesocestoides</taxon>
    </lineage>
</organism>
<evidence type="ECO:0000256" key="2">
    <source>
        <dbReference type="ARBA" id="ARBA00004245"/>
    </source>
</evidence>
<dbReference type="GO" id="GO:0045505">
    <property type="term" value="F:dynein intermediate chain binding"/>
    <property type="evidence" value="ECO:0007669"/>
    <property type="project" value="TreeGrafter"/>
</dbReference>
<dbReference type="InterPro" id="IPR001372">
    <property type="entry name" value="Dynein_light_chain_typ-1/2"/>
</dbReference>
<evidence type="ECO:0000313" key="11">
    <source>
        <dbReference type="EMBL" id="VDD78970.1"/>
    </source>
</evidence>
<dbReference type="WBParaSite" id="MCU_014283-RA">
    <property type="protein sequence ID" value="MCU_014283-RA"/>
    <property type="gene ID" value="MCU_014283"/>
</dbReference>
<dbReference type="InterPro" id="IPR037177">
    <property type="entry name" value="DLC_sf"/>
</dbReference>
<dbReference type="GO" id="GO:0005868">
    <property type="term" value="C:cytoplasmic dynein complex"/>
    <property type="evidence" value="ECO:0007669"/>
    <property type="project" value="TreeGrafter"/>
</dbReference>
<proteinExistence type="inferred from homology"/>
<dbReference type="PANTHER" id="PTHR11886:SF35">
    <property type="entry name" value="DYNEIN LIGHT CHAIN"/>
    <property type="match status" value="1"/>
</dbReference>
<dbReference type="GO" id="GO:0007017">
    <property type="term" value="P:microtubule-based process"/>
    <property type="evidence" value="ECO:0007669"/>
    <property type="project" value="InterPro"/>
</dbReference>
<dbReference type="GO" id="GO:0051028">
    <property type="term" value="P:mRNA transport"/>
    <property type="evidence" value="ECO:0007669"/>
    <property type="project" value="UniProtKB-KW"/>
</dbReference>
<keyword evidence="6" id="KW-0509">mRNA transport</keyword>
<dbReference type="CDD" id="cd21452">
    <property type="entry name" value="DLC-like_DYNLL1_DYNLL2"/>
    <property type="match status" value="1"/>
</dbReference>
<keyword evidence="7" id="KW-0653">Protein transport</keyword>
<dbReference type="FunFam" id="3.30.740.10:FF:000005">
    <property type="entry name" value="Dynein light chain"/>
    <property type="match status" value="1"/>
</dbReference>
<keyword evidence="10" id="KW-0505">Motor protein</keyword>
<reference evidence="13" key="2">
    <citation type="submission" date="2019-11" db="UniProtKB">
        <authorList>
            <consortium name="WormBaseParasite"/>
        </authorList>
    </citation>
    <scope>IDENTIFICATION</scope>
</reference>
<comment type="similarity">
    <text evidence="10">Belongs to the dynein light chain family.</text>
</comment>
<name>A0A0R3UDH4_MESCO</name>
<comment type="subcellular location">
    <subcellularLocation>
        <location evidence="2 10">Cytoplasm</location>
        <location evidence="2 10">Cytoskeleton</location>
    </subcellularLocation>
    <subcellularLocation>
        <location evidence="1">Nucleus</location>
    </subcellularLocation>
</comment>
<evidence type="ECO:0000313" key="13">
    <source>
        <dbReference type="WBParaSite" id="MCU_014283-RA"/>
    </source>
</evidence>
<dbReference type="GO" id="GO:0005634">
    <property type="term" value="C:nucleus"/>
    <property type="evidence" value="ECO:0007669"/>
    <property type="project" value="UniProtKB-SubCell"/>
</dbReference>
<evidence type="ECO:0000256" key="9">
    <source>
        <dbReference type="ARBA" id="ARBA00023242"/>
    </source>
</evidence>
<keyword evidence="8 10" id="KW-0206">Cytoskeleton</keyword>
<accession>A0A0R3UDH4</accession>
<evidence type="ECO:0000256" key="8">
    <source>
        <dbReference type="ARBA" id="ARBA00023212"/>
    </source>
</evidence>
<dbReference type="SMART" id="SM01375">
    <property type="entry name" value="Dynein_light"/>
    <property type="match status" value="1"/>
</dbReference>
<reference evidence="11 12" key="1">
    <citation type="submission" date="2018-10" db="EMBL/GenBank/DDBJ databases">
        <authorList>
            <consortium name="Pathogen Informatics"/>
        </authorList>
    </citation>
    <scope>NUCLEOTIDE SEQUENCE [LARGE SCALE GENOMIC DNA]</scope>
</reference>
<dbReference type="PANTHER" id="PTHR11886">
    <property type="entry name" value="DYNEIN LIGHT CHAIN"/>
    <property type="match status" value="1"/>
</dbReference>
<keyword evidence="10" id="KW-0243">Dynein</keyword>
<dbReference type="EMBL" id="UXSR01002923">
    <property type="protein sequence ID" value="VDD78970.1"/>
    <property type="molecule type" value="Genomic_DNA"/>
</dbReference>